<dbReference type="PANTHER" id="PTHR23329:SF1">
    <property type="entry name" value="TUFTELIN-INTERACTING PROTEIN 11"/>
    <property type="match status" value="1"/>
</dbReference>
<feature type="domain" description="GCF C-terminal" evidence="1">
    <location>
        <begin position="2"/>
        <end position="113"/>
    </location>
</feature>
<evidence type="ECO:0000259" key="1">
    <source>
        <dbReference type="Pfam" id="PF07842"/>
    </source>
</evidence>
<organism evidence="2 3">
    <name type="scientific">Cinchona calisaya</name>
    <dbReference type="NCBI Taxonomy" id="153742"/>
    <lineage>
        <taxon>Eukaryota</taxon>
        <taxon>Viridiplantae</taxon>
        <taxon>Streptophyta</taxon>
        <taxon>Embryophyta</taxon>
        <taxon>Tracheophyta</taxon>
        <taxon>Spermatophyta</taxon>
        <taxon>Magnoliopsida</taxon>
        <taxon>eudicotyledons</taxon>
        <taxon>Gunneridae</taxon>
        <taxon>Pentapetalae</taxon>
        <taxon>asterids</taxon>
        <taxon>lamiids</taxon>
        <taxon>Gentianales</taxon>
        <taxon>Rubiaceae</taxon>
        <taxon>Cinchonoideae</taxon>
        <taxon>Cinchoneae</taxon>
        <taxon>Cinchona</taxon>
    </lineage>
</organism>
<sequence length="116" mass="13489">MWKDLLQGDGLVSSSNDSSLLYSQLFLEVVFPTLRRSCTNSWHARDPEPLLEFLDYWEQLLPRSFLQCLLDNVVLPKLLEAVNNWDPCHETIPIHCWIHPWLPCLGDKLNDCNPTI</sequence>
<reference evidence="2 3" key="1">
    <citation type="submission" date="2024-11" db="EMBL/GenBank/DDBJ databases">
        <title>A near-complete genome assembly of Cinchona calisaya.</title>
        <authorList>
            <person name="Lian D.C."/>
            <person name="Zhao X.W."/>
            <person name="Wei L."/>
        </authorList>
    </citation>
    <scope>NUCLEOTIDE SEQUENCE [LARGE SCALE GENOMIC DNA]</scope>
    <source>
        <tissue evidence="2">Nenye</tissue>
    </source>
</reference>
<keyword evidence="3" id="KW-1185">Reference proteome</keyword>
<protein>
    <recommendedName>
        <fullName evidence="1">GCF C-terminal domain-containing protein</fullName>
    </recommendedName>
</protein>
<dbReference type="AlphaFoldDB" id="A0ABD2ZZB7"/>
<evidence type="ECO:0000313" key="3">
    <source>
        <dbReference type="Proteomes" id="UP001630127"/>
    </source>
</evidence>
<comment type="caution">
    <text evidence="2">The sequence shown here is derived from an EMBL/GenBank/DDBJ whole genome shotgun (WGS) entry which is preliminary data.</text>
</comment>
<dbReference type="PANTHER" id="PTHR23329">
    <property type="entry name" value="TUFTELIN-INTERACTING PROTEIN 11-RELATED"/>
    <property type="match status" value="1"/>
</dbReference>
<accession>A0ABD2ZZB7</accession>
<dbReference type="Proteomes" id="UP001630127">
    <property type="component" value="Unassembled WGS sequence"/>
</dbReference>
<proteinExistence type="predicted"/>
<dbReference type="EMBL" id="JBJUIK010000006">
    <property type="protein sequence ID" value="KAL3524819.1"/>
    <property type="molecule type" value="Genomic_DNA"/>
</dbReference>
<evidence type="ECO:0000313" key="2">
    <source>
        <dbReference type="EMBL" id="KAL3524819.1"/>
    </source>
</evidence>
<name>A0ABD2ZZB7_9GENT</name>
<gene>
    <name evidence="2" type="ORF">ACH5RR_013191</name>
</gene>
<dbReference type="InterPro" id="IPR045211">
    <property type="entry name" value="TFP11/STIP/Ntr1"/>
</dbReference>
<dbReference type="Pfam" id="PF07842">
    <property type="entry name" value="GCFC"/>
    <property type="match status" value="1"/>
</dbReference>
<dbReference type="InterPro" id="IPR022783">
    <property type="entry name" value="GCFC_dom"/>
</dbReference>